<proteinExistence type="predicted"/>
<feature type="region of interest" description="Disordered" evidence="1">
    <location>
        <begin position="56"/>
        <end position="81"/>
    </location>
</feature>
<organism evidence="2 3">
    <name type="scientific">Oryza meyeriana var. granulata</name>
    <dbReference type="NCBI Taxonomy" id="110450"/>
    <lineage>
        <taxon>Eukaryota</taxon>
        <taxon>Viridiplantae</taxon>
        <taxon>Streptophyta</taxon>
        <taxon>Embryophyta</taxon>
        <taxon>Tracheophyta</taxon>
        <taxon>Spermatophyta</taxon>
        <taxon>Magnoliopsida</taxon>
        <taxon>Liliopsida</taxon>
        <taxon>Poales</taxon>
        <taxon>Poaceae</taxon>
        <taxon>BOP clade</taxon>
        <taxon>Oryzoideae</taxon>
        <taxon>Oryzeae</taxon>
        <taxon>Oryzinae</taxon>
        <taxon>Oryza</taxon>
        <taxon>Oryza meyeriana</taxon>
    </lineage>
</organism>
<dbReference type="Proteomes" id="UP000479710">
    <property type="component" value="Unassembled WGS sequence"/>
</dbReference>
<comment type="caution">
    <text evidence="2">The sequence shown here is derived from an EMBL/GenBank/DDBJ whole genome shotgun (WGS) entry which is preliminary data.</text>
</comment>
<keyword evidence="3" id="KW-1185">Reference proteome</keyword>
<evidence type="ECO:0000313" key="3">
    <source>
        <dbReference type="Proteomes" id="UP000479710"/>
    </source>
</evidence>
<accession>A0A6G1EFC6</accession>
<dbReference type="AlphaFoldDB" id="A0A6G1EFC6"/>
<dbReference type="EMBL" id="SPHZ02000003">
    <property type="protein sequence ID" value="KAF0923785.1"/>
    <property type="molecule type" value="Genomic_DNA"/>
</dbReference>
<name>A0A6G1EFC6_9ORYZ</name>
<reference evidence="2 3" key="1">
    <citation type="submission" date="2019-11" db="EMBL/GenBank/DDBJ databases">
        <title>Whole genome sequence of Oryza granulata.</title>
        <authorList>
            <person name="Li W."/>
        </authorList>
    </citation>
    <scope>NUCLEOTIDE SEQUENCE [LARGE SCALE GENOMIC DNA]</scope>
    <source>
        <strain evidence="3">cv. Menghai</strain>
        <tissue evidence="2">Leaf</tissue>
    </source>
</reference>
<evidence type="ECO:0000313" key="2">
    <source>
        <dbReference type="EMBL" id="KAF0923785.1"/>
    </source>
</evidence>
<evidence type="ECO:0000256" key="1">
    <source>
        <dbReference type="SAM" id="MobiDB-lite"/>
    </source>
</evidence>
<protein>
    <submittedName>
        <fullName evidence="2">Uncharacterized protein</fullName>
    </submittedName>
</protein>
<sequence>MQRQWRSRGGGGNEDLEAVAATVPEGTRSGEEAVAVAVACARSIVMDLVDVGRRPKSYGETTATVGRARVQPSSRSVEGEPLLSSLSSWPLTLRGARFLHPTSGSASIAS</sequence>
<gene>
    <name evidence="2" type="ORF">E2562_006741</name>
</gene>